<evidence type="ECO:0008006" key="4">
    <source>
        <dbReference type="Google" id="ProtNLM"/>
    </source>
</evidence>
<organism evidence="2 3">
    <name type="scientific">Bizionia arctica</name>
    <dbReference type="NCBI Taxonomy" id="1495645"/>
    <lineage>
        <taxon>Bacteria</taxon>
        <taxon>Pseudomonadati</taxon>
        <taxon>Bacteroidota</taxon>
        <taxon>Flavobacteriia</taxon>
        <taxon>Flavobacteriales</taxon>
        <taxon>Flavobacteriaceae</taxon>
        <taxon>Bizionia</taxon>
    </lineage>
</organism>
<dbReference type="RefSeq" id="WP_188461790.1">
    <property type="nucleotide sequence ID" value="NZ_BMFQ01000001.1"/>
</dbReference>
<dbReference type="Proteomes" id="UP000625976">
    <property type="component" value="Unassembled WGS sequence"/>
</dbReference>
<keyword evidence="1" id="KW-0732">Signal</keyword>
<sequence>MKNIIIFGLLLIISACSSSKVSSTNSPHVTNTNCPEDGVCTFEVFHKKTLNIKKDGIGALYPELTEGKNIVIKFEYKRNEIPYTADGGYSEIIYAEIDASKKEINLNNEGLLEAKMVYGRICFCRGETGYYPIKKGDFKVSTNKDGTTTYDLTFKIQEVPQIITSFHETL</sequence>
<reference evidence="2" key="1">
    <citation type="journal article" date="2014" name="Int. J. Syst. Evol. Microbiol.">
        <title>Complete genome sequence of Corynebacterium casei LMG S-19264T (=DSM 44701T), isolated from a smear-ripened cheese.</title>
        <authorList>
            <consortium name="US DOE Joint Genome Institute (JGI-PGF)"/>
            <person name="Walter F."/>
            <person name="Albersmeier A."/>
            <person name="Kalinowski J."/>
            <person name="Ruckert C."/>
        </authorList>
    </citation>
    <scope>NUCLEOTIDE SEQUENCE</scope>
    <source>
        <strain evidence="2">CGMCC 1.12751</strain>
    </source>
</reference>
<feature type="signal peptide" evidence="1">
    <location>
        <begin position="1"/>
        <end position="19"/>
    </location>
</feature>
<feature type="chain" id="PRO_5037113630" description="Lipoprotein" evidence="1">
    <location>
        <begin position="20"/>
        <end position="170"/>
    </location>
</feature>
<reference evidence="2" key="2">
    <citation type="submission" date="2020-09" db="EMBL/GenBank/DDBJ databases">
        <authorList>
            <person name="Sun Q."/>
            <person name="Zhou Y."/>
        </authorList>
    </citation>
    <scope>NUCLEOTIDE SEQUENCE</scope>
    <source>
        <strain evidence="2">CGMCC 1.12751</strain>
    </source>
</reference>
<protein>
    <recommendedName>
        <fullName evidence="4">Lipoprotein</fullName>
    </recommendedName>
</protein>
<evidence type="ECO:0000313" key="3">
    <source>
        <dbReference type="Proteomes" id="UP000625976"/>
    </source>
</evidence>
<evidence type="ECO:0000256" key="1">
    <source>
        <dbReference type="SAM" id="SignalP"/>
    </source>
</evidence>
<dbReference type="AlphaFoldDB" id="A0A917LKV9"/>
<proteinExistence type="predicted"/>
<dbReference type="EMBL" id="BMFQ01000001">
    <property type="protein sequence ID" value="GGG37390.1"/>
    <property type="molecule type" value="Genomic_DNA"/>
</dbReference>
<keyword evidence="3" id="KW-1185">Reference proteome</keyword>
<accession>A0A917LKV9</accession>
<comment type="caution">
    <text evidence="2">The sequence shown here is derived from an EMBL/GenBank/DDBJ whole genome shotgun (WGS) entry which is preliminary data.</text>
</comment>
<evidence type="ECO:0000313" key="2">
    <source>
        <dbReference type="EMBL" id="GGG37390.1"/>
    </source>
</evidence>
<name>A0A917LKV9_9FLAO</name>
<dbReference type="PROSITE" id="PS51257">
    <property type="entry name" value="PROKAR_LIPOPROTEIN"/>
    <property type="match status" value="1"/>
</dbReference>
<gene>
    <name evidence="2" type="ORF">GCM10010976_06360</name>
</gene>